<dbReference type="GO" id="GO:0046872">
    <property type="term" value="F:metal ion binding"/>
    <property type="evidence" value="ECO:0007669"/>
    <property type="project" value="UniProtKB-KW"/>
</dbReference>
<accession>X0XR76</accession>
<evidence type="ECO:0000256" key="2">
    <source>
        <dbReference type="ARBA" id="ARBA00022801"/>
    </source>
</evidence>
<dbReference type="GO" id="GO:0016020">
    <property type="term" value="C:membrane"/>
    <property type="evidence" value="ECO:0007669"/>
    <property type="project" value="GOC"/>
</dbReference>
<reference evidence="4" key="1">
    <citation type="journal article" date="2014" name="Front. Microbiol.">
        <title>High frequency of phylogenetically diverse reductive dehalogenase-homologous genes in deep subseafloor sedimentary metagenomes.</title>
        <authorList>
            <person name="Kawai M."/>
            <person name="Futagami T."/>
            <person name="Toyoda A."/>
            <person name="Takaki Y."/>
            <person name="Nishi S."/>
            <person name="Hori S."/>
            <person name="Arai W."/>
            <person name="Tsubouchi T."/>
            <person name="Morono Y."/>
            <person name="Uchiyama I."/>
            <person name="Ito T."/>
            <person name="Fujiyama A."/>
            <person name="Inagaki F."/>
            <person name="Takami H."/>
        </authorList>
    </citation>
    <scope>NUCLEOTIDE SEQUENCE</scope>
    <source>
        <strain evidence="4">Expedition CK06-06</strain>
    </source>
</reference>
<evidence type="ECO:0000259" key="3">
    <source>
        <dbReference type="Pfam" id="PF00149"/>
    </source>
</evidence>
<comment type="caution">
    <text evidence="4">The sequence shown here is derived from an EMBL/GenBank/DDBJ whole genome shotgun (WGS) entry which is preliminary data.</text>
</comment>
<sequence>FVPLVYVRHVVRTVNRLRPDAVCLCGDYVHRDRKYIAPCIQELGRLESRLGSYAVLGNHDHWEGANEVRAALARHRIPDLTNRGLWLENQGERIRLCGVGDLWEDQQDLDAALEEAERGDTTLLLSHNPDYAEQIHDERVGLVLSGHTHGGQVVLPFAGAPLIPSRYGEKYLHGLVRTRATQVFVSRGIGTITPPVRFRCRPE</sequence>
<dbReference type="PANTHER" id="PTHR31302">
    <property type="entry name" value="TRANSMEMBRANE PROTEIN WITH METALLOPHOSPHOESTERASE DOMAIN-RELATED"/>
    <property type="match status" value="1"/>
</dbReference>
<dbReference type="GO" id="GO:0009245">
    <property type="term" value="P:lipid A biosynthetic process"/>
    <property type="evidence" value="ECO:0007669"/>
    <property type="project" value="TreeGrafter"/>
</dbReference>
<dbReference type="InterPro" id="IPR051158">
    <property type="entry name" value="Metallophosphoesterase_sf"/>
</dbReference>
<dbReference type="InterPro" id="IPR004843">
    <property type="entry name" value="Calcineurin-like_PHP"/>
</dbReference>
<dbReference type="GO" id="GO:0008758">
    <property type="term" value="F:UDP-2,3-diacylglucosamine hydrolase activity"/>
    <property type="evidence" value="ECO:0007669"/>
    <property type="project" value="TreeGrafter"/>
</dbReference>
<feature type="non-terminal residue" evidence="4">
    <location>
        <position position="1"/>
    </location>
</feature>
<evidence type="ECO:0000313" key="4">
    <source>
        <dbReference type="EMBL" id="GAG45684.1"/>
    </source>
</evidence>
<gene>
    <name evidence="4" type="ORF">S01H1_81852</name>
</gene>
<dbReference type="Gene3D" id="3.60.21.10">
    <property type="match status" value="1"/>
</dbReference>
<dbReference type="AlphaFoldDB" id="X0XR76"/>
<feature type="domain" description="Calcineurin-like phosphoesterase" evidence="3">
    <location>
        <begin position="10"/>
        <end position="150"/>
    </location>
</feature>
<name>X0XR76_9ZZZZ</name>
<dbReference type="EMBL" id="BARS01055439">
    <property type="protein sequence ID" value="GAG45684.1"/>
    <property type="molecule type" value="Genomic_DNA"/>
</dbReference>
<dbReference type="InterPro" id="IPR029052">
    <property type="entry name" value="Metallo-depent_PP-like"/>
</dbReference>
<dbReference type="CDD" id="cd07385">
    <property type="entry name" value="MPP_YkuE_C"/>
    <property type="match status" value="1"/>
</dbReference>
<dbReference type="PANTHER" id="PTHR31302:SF31">
    <property type="entry name" value="PHOSPHODIESTERASE YAEI"/>
    <property type="match status" value="1"/>
</dbReference>
<keyword evidence="1" id="KW-0479">Metal-binding</keyword>
<dbReference type="SUPFAM" id="SSF56300">
    <property type="entry name" value="Metallo-dependent phosphatases"/>
    <property type="match status" value="1"/>
</dbReference>
<evidence type="ECO:0000256" key="1">
    <source>
        <dbReference type="ARBA" id="ARBA00022723"/>
    </source>
</evidence>
<protein>
    <recommendedName>
        <fullName evidence="3">Calcineurin-like phosphoesterase domain-containing protein</fullName>
    </recommendedName>
</protein>
<keyword evidence="2" id="KW-0378">Hydrolase</keyword>
<dbReference type="Pfam" id="PF00149">
    <property type="entry name" value="Metallophos"/>
    <property type="match status" value="1"/>
</dbReference>
<organism evidence="4">
    <name type="scientific">marine sediment metagenome</name>
    <dbReference type="NCBI Taxonomy" id="412755"/>
    <lineage>
        <taxon>unclassified sequences</taxon>
        <taxon>metagenomes</taxon>
        <taxon>ecological metagenomes</taxon>
    </lineage>
</organism>
<proteinExistence type="predicted"/>
<feature type="non-terminal residue" evidence="4">
    <location>
        <position position="203"/>
    </location>
</feature>